<accession>A0A9P5Q631</accession>
<dbReference type="PIRSF" id="PIRSF000345">
    <property type="entry name" value="OLE1"/>
    <property type="match status" value="1"/>
</dbReference>
<dbReference type="InterPro" id="IPR001199">
    <property type="entry name" value="Cyt_B5-like_heme/steroid-bd"/>
</dbReference>
<keyword evidence="14" id="KW-0813">Transport</keyword>
<keyword evidence="10 14" id="KW-0408">Iron</keyword>
<feature type="transmembrane region" description="Helical" evidence="15">
    <location>
        <begin position="160"/>
        <end position="181"/>
    </location>
</feature>
<comment type="catalytic activity">
    <reaction evidence="14">
        <text>octadecanoyl-CoA + 2 Fe(II)-[cytochrome b5] + O2 + 2 H(+) = (9Z)-octadecenoyl-CoA + 2 Fe(III)-[cytochrome b5] + 2 H2O</text>
        <dbReference type="Rhea" id="RHEA:19721"/>
        <dbReference type="Rhea" id="RHEA-COMP:10438"/>
        <dbReference type="Rhea" id="RHEA-COMP:10439"/>
        <dbReference type="ChEBI" id="CHEBI:15377"/>
        <dbReference type="ChEBI" id="CHEBI:15378"/>
        <dbReference type="ChEBI" id="CHEBI:15379"/>
        <dbReference type="ChEBI" id="CHEBI:29033"/>
        <dbReference type="ChEBI" id="CHEBI:29034"/>
        <dbReference type="ChEBI" id="CHEBI:57387"/>
        <dbReference type="ChEBI" id="CHEBI:57394"/>
        <dbReference type="EC" id="1.14.19.1"/>
    </reaction>
</comment>
<keyword evidence="18" id="KW-1185">Reference proteome</keyword>
<dbReference type="PRINTS" id="PR00075">
    <property type="entry name" value="FACDDSATRASE"/>
</dbReference>
<dbReference type="InterPro" id="IPR036400">
    <property type="entry name" value="Cyt_B5-like_heme/steroid_sf"/>
</dbReference>
<dbReference type="SUPFAM" id="SSF55856">
    <property type="entry name" value="Cytochrome b5-like heme/steroid binding domain"/>
    <property type="match status" value="1"/>
</dbReference>
<dbReference type="OrthoDB" id="10260134at2759"/>
<evidence type="ECO:0000256" key="12">
    <source>
        <dbReference type="ARBA" id="ARBA00023136"/>
    </source>
</evidence>
<comment type="caution">
    <text evidence="17">The sequence shown here is derived from an EMBL/GenBank/DDBJ whole genome shotgun (WGS) entry which is preliminary data.</text>
</comment>
<evidence type="ECO:0000256" key="15">
    <source>
        <dbReference type="SAM" id="Phobius"/>
    </source>
</evidence>
<dbReference type="GO" id="GO:0005506">
    <property type="term" value="F:iron ion binding"/>
    <property type="evidence" value="ECO:0007669"/>
    <property type="project" value="TreeGrafter"/>
</dbReference>
<evidence type="ECO:0000256" key="4">
    <source>
        <dbReference type="ARBA" id="ARBA00022617"/>
    </source>
</evidence>
<protein>
    <recommendedName>
        <fullName evidence="14">Acyl-CoA desaturase</fullName>
        <ecNumber evidence="14">1.14.19.1</ecNumber>
    </recommendedName>
</protein>
<reference evidence="17" key="1">
    <citation type="submission" date="2020-11" db="EMBL/GenBank/DDBJ databases">
        <authorList>
            <consortium name="DOE Joint Genome Institute"/>
            <person name="Ahrendt S."/>
            <person name="Riley R."/>
            <person name="Andreopoulos W."/>
            <person name="Labutti K."/>
            <person name="Pangilinan J."/>
            <person name="Ruiz-Duenas F.J."/>
            <person name="Barrasa J.M."/>
            <person name="Sanchez-Garcia M."/>
            <person name="Camarero S."/>
            <person name="Miyauchi S."/>
            <person name="Serrano A."/>
            <person name="Linde D."/>
            <person name="Babiker R."/>
            <person name="Drula E."/>
            <person name="Ayuso-Fernandez I."/>
            <person name="Pacheco R."/>
            <person name="Padilla G."/>
            <person name="Ferreira P."/>
            <person name="Barriuso J."/>
            <person name="Kellner H."/>
            <person name="Castanera R."/>
            <person name="Alfaro M."/>
            <person name="Ramirez L."/>
            <person name="Pisabarro A.G."/>
            <person name="Kuo A."/>
            <person name="Tritt A."/>
            <person name="Lipzen A."/>
            <person name="He G."/>
            <person name="Yan M."/>
            <person name="Ng V."/>
            <person name="Cullen D."/>
            <person name="Martin F."/>
            <person name="Rosso M.-N."/>
            <person name="Henrissat B."/>
            <person name="Hibbett D."/>
            <person name="Martinez A.T."/>
            <person name="Grigoriev I.V."/>
        </authorList>
    </citation>
    <scope>NUCLEOTIDE SEQUENCE</scope>
    <source>
        <strain evidence="17">AH 40177</strain>
    </source>
</reference>
<dbReference type="AlphaFoldDB" id="A0A9P5Q631"/>
<dbReference type="Gene3D" id="3.10.120.10">
    <property type="entry name" value="Cytochrome b5-like heme/steroid binding domain"/>
    <property type="match status" value="1"/>
</dbReference>
<evidence type="ECO:0000256" key="14">
    <source>
        <dbReference type="PIRNR" id="PIRNR000345"/>
    </source>
</evidence>
<evidence type="ECO:0000259" key="16">
    <source>
        <dbReference type="PROSITE" id="PS50255"/>
    </source>
</evidence>
<dbReference type="CDD" id="cd03505">
    <property type="entry name" value="Delta9-FADS-like"/>
    <property type="match status" value="1"/>
</dbReference>
<dbReference type="Pfam" id="PF00173">
    <property type="entry name" value="Cyt-b5"/>
    <property type="match status" value="1"/>
</dbReference>
<evidence type="ECO:0000256" key="7">
    <source>
        <dbReference type="ARBA" id="ARBA00022832"/>
    </source>
</evidence>
<dbReference type="GO" id="GO:0005789">
    <property type="term" value="C:endoplasmic reticulum membrane"/>
    <property type="evidence" value="ECO:0007669"/>
    <property type="project" value="TreeGrafter"/>
</dbReference>
<dbReference type="EC" id="1.14.19.1" evidence="14"/>
<comment type="similarity">
    <text evidence="2 14">Belongs to the fatty acid desaturase type 1 family.</text>
</comment>
<evidence type="ECO:0000313" key="17">
    <source>
        <dbReference type="EMBL" id="KAF9074757.1"/>
    </source>
</evidence>
<comment type="function">
    <text evidence="14">Stearoyl-CoA desaturase that utilizes O(2) and electrons from reduced cytochrome b5 to introduce the first double bond into saturated fatty acyl-CoA substrates.</text>
</comment>
<dbReference type="Pfam" id="PF00487">
    <property type="entry name" value="FA_desaturase"/>
    <property type="match status" value="1"/>
</dbReference>
<keyword evidence="13 14" id="KW-0275">Fatty acid biosynthesis</keyword>
<evidence type="ECO:0000256" key="11">
    <source>
        <dbReference type="ARBA" id="ARBA00023098"/>
    </source>
</evidence>
<keyword evidence="3 14" id="KW-0444">Lipid biosynthesis</keyword>
<feature type="domain" description="Cytochrome b5 heme-binding" evidence="16">
    <location>
        <begin position="320"/>
        <end position="391"/>
    </location>
</feature>
<dbReference type="PROSITE" id="PS50255">
    <property type="entry name" value="CYTOCHROME_B5_2"/>
    <property type="match status" value="1"/>
</dbReference>
<organism evidence="17 18">
    <name type="scientific">Rhodocollybia butyracea</name>
    <dbReference type="NCBI Taxonomy" id="206335"/>
    <lineage>
        <taxon>Eukaryota</taxon>
        <taxon>Fungi</taxon>
        <taxon>Dikarya</taxon>
        <taxon>Basidiomycota</taxon>
        <taxon>Agaricomycotina</taxon>
        <taxon>Agaricomycetes</taxon>
        <taxon>Agaricomycetidae</taxon>
        <taxon>Agaricales</taxon>
        <taxon>Marasmiineae</taxon>
        <taxon>Omphalotaceae</taxon>
        <taxon>Rhodocollybia</taxon>
    </lineage>
</organism>
<name>A0A9P5Q631_9AGAR</name>
<dbReference type="GO" id="GO:0004768">
    <property type="term" value="F:stearoyl-CoA 9-desaturase activity"/>
    <property type="evidence" value="ECO:0007669"/>
    <property type="project" value="UniProtKB-UniRule"/>
</dbReference>
<dbReference type="PANTHER" id="PTHR11351">
    <property type="entry name" value="ACYL-COA DESATURASE"/>
    <property type="match status" value="1"/>
</dbReference>
<keyword evidence="4 14" id="KW-0349">Heme</keyword>
<feature type="transmembrane region" description="Helical" evidence="15">
    <location>
        <begin position="81"/>
        <end position="101"/>
    </location>
</feature>
<keyword evidence="6 14" id="KW-0479">Metal-binding</keyword>
<evidence type="ECO:0000256" key="10">
    <source>
        <dbReference type="ARBA" id="ARBA00023004"/>
    </source>
</evidence>
<keyword evidence="8 15" id="KW-1133">Transmembrane helix</keyword>
<feature type="transmembrane region" description="Helical" evidence="15">
    <location>
        <begin position="20"/>
        <end position="41"/>
    </location>
</feature>
<feature type="transmembrane region" description="Helical" evidence="15">
    <location>
        <begin position="48"/>
        <end position="69"/>
    </location>
</feature>
<keyword evidence="5 15" id="KW-0812">Transmembrane</keyword>
<comment type="subcellular location">
    <subcellularLocation>
        <location evidence="1">Membrane</location>
        <topology evidence="1">Multi-pass membrane protein</topology>
    </subcellularLocation>
</comment>
<dbReference type="GO" id="GO:0006636">
    <property type="term" value="P:unsaturated fatty acid biosynthetic process"/>
    <property type="evidence" value="ECO:0007669"/>
    <property type="project" value="UniProtKB-UniRule"/>
</dbReference>
<evidence type="ECO:0000313" key="18">
    <source>
        <dbReference type="Proteomes" id="UP000772434"/>
    </source>
</evidence>
<dbReference type="InterPro" id="IPR001522">
    <property type="entry name" value="FADS-1_CS"/>
</dbReference>
<evidence type="ECO:0000256" key="3">
    <source>
        <dbReference type="ARBA" id="ARBA00022516"/>
    </source>
</evidence>
<dbReference type="PROSITE" id="PS00191">
    <property type="entry name" value="CYTOCHROME_B5_1"/>
    <property type="match status" value="1"/>
</dbReference>
<proteinExistence type="inferred from homology"/>
<keyword evidence="14" id="KW-0249">Electron transport</keyword>
<dbReference type="InterPro" id="IPR009160">
    <property type="entry name" value="Acyl-CoA_deSatase_haem/ster-bd"/>
</dbReference>
<dbReference type="EMBL" id="JADNRY010000012">
    <property type="protein sequence ID" value="KAF9074757.1"/>
    <property type="molecule type" value="Genomic_DNA"/>
</dbReference>
<dbReference type="PROSITE" id="PS00476">
    <property type="entry name" value="FATTY_ACID_DESATUR_1"/>
    <property type="match status" value="1"/>
</dbReference>
<dbReference type="GO" id="GO:0020037">
    <property type="term" value="F:heme binding"/>
    <property type="evidence" value="ECO:0007669"/>
    <property type="project" value="InterPro"/>
</dbReference>
<keyword evidence="11 14" id="KW-0443">Lipid metabolism</keyword>
<dbReference type="InterPro" id="IPR018506">
    <property type="entry name" value="Cyt_B5_heme-BS"/>
</dbReference>
<evidence type="ECO:0000256" key="8">
    <source>
        <dbReference type="ARBA" id="ARBA00022989"/>
    </source>
</evidence>
<gene>
    <name evidence="17" type="ORF">BDP27DRAFT_151841</name>
</gene>
<dbReference type="PANTHER" id="PTHR11351:SF31">
    <property type="entry name" value="DESATURASE 1, ISOFORM A-RELATED"/>
    <property type="match status" value="1"/>
</dbReference>
<comment type="cofactor">
    <cofactor evidence="14">
        <name>Fe(2+)</name>
        <dbReference type="ChEBI" id="CHEBI:29033"/>
    </cofactor>
    <text evidence="14">Expected to bind 2 Fe(2+) ions per subunit.</text>
</comment>
<dbReference type="SMART" id="SM01117">
    <property type="entry name" value="Cyt-b5"/>
    <property type="match status" value="1"/>
</dbReference>
<evidence type="ECO:0000256" key="13">
    <source>
        <dbReference type="ARBA" id="ARBA00023160"/>
    </source>
</evidence>
<keyword evidence="12 15" id="KW-0472">Membrane</keyword>
<keyword evidence="7 14" id="KW-0276">Fatty acid metabolism</keyword>
<evidence type="ECO:0000256" key="5">
    <source>
        <dbReference type="ARBA" id="ARBA00022692"/>
    </source>
</evidence>
<evidence type="ECO:0000256" key="2">
    <source>
        <dbReference type="ARBA" id="ARBA00009295"/>
    </source>
</evidence>
<evidence type="ECO:0000256" key="1">
    <source>
        <dbReference type="ARBA" id="ARBA00004141"/>
    </source>
</evidence>
<evidence type="ECO:0000256" key="6">
    <source>
        <dbReference type="ARBA" id="ARBA00022723"/>
    </source>
</evidence>
<keyword evidence="9 14" id="KW-0560">Oxidoreductase</keyword>
<dbReference type="PRINTS" id="PR00363">
    <property type="entry name" value="CYTOCHROMEB5"/>
</dbReference>
<evidence type="ECO:0000256" key="9">
    <source>
        <dbReference type="ARBA" id="ARBA00023002"/>
    </source>
</evidence>
<dbReference type="Proteomes" id="UP000772434">
    <property type="component" value="Unassembled WGS sequence"/>
</dbReference>
<sequence length="413" mass="46781">MMSLRISTLTENFPKITGVRWFNIGILTITPSLALAGVFFVRLQSSTLWFLLPYYLFTVLGITAGYHRLWSHRAYTASLPLQWFLLLGGTAAVQGSCYWWASAHRSHHRHTDTDLDPYNSKRGLLWTHIGWMIFKTDLHKGSADISDFRKDPLIQFQHRYYFPLTLLFGFVIPTIVPGLLWGDWLGAICYSTSLRLVLAHHGVFCINSIAHYIGSTPYDDKLSPRDHLLSAILTMGEGYHNFHHQFPMDYRNAYLWYQWDPTKWFIALCGMTGLANNLRMFPSNEIIKGALTMQLKALKKTQDSVAWPVPADDLPIVSWETFQEESQTRTLILISGFIHDVSSFVERHPGGPTLLLKNSGQDMTAAFFGGVYAHSNAAHNLLAMMRVGILAGGVEMAAECTIPPSQHLYIAER</sequence>
<dbReference type="InterPro" id="IPR005804">
    <property type="entry name" value="FA_desaturase_dom"/>
</dbReference>
<dbReference type="InterPro" id="IPR015876">
    <property type="entry name" value="Acyl-CoA_DS"/>
</dbReference>